<organism evidence="4 5">
    <name type="scientific">Hippocampus comes</name>
    <name type="common">Tiger tail seahorse</name>
    <dbReference type="NCBI Taxonomy" id="109280"/>
    <lineage>
        <taxon>Eukaryota</taxon>
        <taxon>Metazoa</taxon>
        <taxon>Chordata</taxon>
        <taxon>Craniata</taxon>
        <taxon>Vertebrata</taxon>
        <taxon>Euteleostomi</taxon>
        <taxon>Actinopterygii</taxon>
        <taxon>Neopterygii</taxon>
        <taxon>Teleostei</taxon>
        <taxon>Neoteleostei</taxon>
        <taxon>Acanthomorphata</taxon>
        <taxon>Syngnathiaria</taxon>
        <taxon>Syngnathiformes</taxon>
        <taxon>Syngnathoidei</taxon>
        <taxon>Syngnathidae</taxon>
        <taxon>Hippocampus</taxon>
    </lineage>
</organism>
<evidence type="ECO:0000256" key="1">
    <source>
        <dbReference type="ARBA" id="ARBA00022514"/>
    </source>
</evidence>
<sequence>MLNSGSLQKTFLLAAVLVALVQLGKPTECCTKVSSKEITEEVLGFRVQIPQAKCLPAIIFYTKDNYYCAAVNAPWVRQKAAAIR</sequence>
<reference evidence="4" key="1">
    <citation type="submission" date="2025-08" db="UniProtKB">
        <authorList>
            <consortium name="Ensembl"/>
        </authorList>
    </citation>
    <scope>IDENTIFICATION</scope>
</reference>
<proteinExistence type="predicted"/>
<reference evidence="4" key="2">
    <citation type="submission" date="2025-09" db="UniProtKB">
        <authorList>
            <consortium name="Ensembl"/>
        </authorList>
    </citation>
    <scope>IDENTIFICATION</scope>
</reference>
<evidence type="ECO:0000256" key="2">
    <source>
        <dbReference type="SAM" id="SignalP"/>
    </source>
</evidence>
<dbReference type="AlphaFoldDB" id="A0A3Q2XNL2"/>
<feature type="chain" id="PRO_5018528463" description="Chemokine interleukin-8-like domain-containing protein" evidence="2">
    <location>
        <begin position="27"/>
        <end position="84"/>
    </location>
</feature>
<protein>
    <recommendedName>
        <fullName evidence="3">Chemokine interleukin-8-like domain-containing protein</fullName>
    </recommendedName>
</protein>
<keyword evidence="1" id="KW-0202">Cytokine</keyword>
<accession>A0A3Q2XNL2</accession>
<dbReference type="SUPFAM" id="SSF54117">
    <property type="entry name" value="Interleukin 8-like chemokines"/>
    <property type="match status" value="1"/>
</dbReference>
<feature type="domain" description="Chemokine interleukin-8-like" evidence="3">
    <location>
        <begin position="28"/>
        <end position="78"/>
    </location>
</feature>
<keyword evidence="2" id="KW-0732">Signal</keyword>
<evidence type="ECO:0000259" key="3">
    <source>
        <dbReference type="Pfam" id="PF00048"/>
    </source>
</evidence>
<evidence type="ECO:0000313" key="4">
    <source>
        <dbReference type="Ensembl" id="ENSHCOP00000006295.1"/>
    </source>
</evidence>
<dbReference type="GO" id="GO:0006955">
    <property type="term" value="P:immune response"/>
    <property type="evidence" value="ECO:0007669"/>
    <property type="project" value="InterPro"/>
</dbReference>
<name>A0A3Q2XNL2_HIPCM</name>
<dbReference type="GO" id="GO:0005615">
    <property type="term" value="C:extracellular space"/>
    <property type="evidence" value="ECO:0007669"/>
    <property type="project" value="UniProtKB-KW"/>
</dbReference>
<dbReference type="Pfam" id="PF00048">
    <property type="entry name" value="IL8"/>
    <property type="match status" value="1"/>
</dbReference>
<evidence type="ECO:0000313" key="5">
    <source>
        <dbReference type="Proteomes" id="UP000264820"/>
    </source>
</evidence>
<dbReference type="GO" id="GO:0008009">
    <property type="term" value="F:chemokine activity"/>
    <property type="evidence" value="ECO:0007669"/>
    <property type="project" value="InterPro"/>
</dbReference>
<dbReference type="InterPro" id="IPR036048">
    <property type="entry name" value="Interleukin_8-like_sf"/>
</dbReference>
<dbReference type="Ensembl" id="ENSHCOT00000003911.1">
    <property type="protein sequence ID" value="ENSHCOP00000006295.1"/>
    <property type="gene ID" value="ENSHCOG00000008090.1"/>
</dbReference>
<dbReference type="Gene3D" id="2.40.50.40">
    <property type="match status" value="1"/>
</dbReference>
<dbReference type="GeneTree" id="ENSGT00940000175682"/>
<keyword evidence="5" id="KW-1185">Reference proteome</keyword>
<dbReference type="Proteomes" id="UP000264820">
    <property type="component" value="Unplaced"/>
</dbReference>
<dbReference type="InterPro" id="IPR001811">
    <property type="entry name" value="Chemokine_IL8-like_dom"/>
</dbReference>
<feature type="signal peptide" evidence="2">
    <location>
        <begin position="1"/>
        <end position="26"/>
    </location>
</feature>